<evidence type="ECO:0000256" key="6">
    <source>
        <dbReference type="ARBA" id="ARBA00023136"/>
    </source>
</evidence>
<proteinExistence type="inferred from homology"/>
<dbReference type="InterPro" id="IPR000515">
    <property type="entry name" value="MetI-like"/>
</dbReference>
<feature type="transmembrane region" description="Helical" evidence="7">
    <location>
        <begin position="134"/>
        <end position="156"/>
    </location>
</feature>
<evidence type="ECO:0000256" key="3">
    <source>
        <dbReference type="ARBA" id="ARBA00022475"/>
    </source>
</evidence>
<evidence type="ECO:0000313" key="10">
    <source>
        <dbReference type="Proteomes" id="UP001304683"/>
    </source>
</evidence>
<comment type="subcellular location">
    <subcellularLocation>
        <location evidence="1 7">Cell membrane</location>
        <topology evidence="1 7">Multi-pass membrane protein</topology>
    </subcellularLocation>
</comment>
<keyword evidence="3" id="KW-1003">Cell membrane</keyword>
<name>A0ABZ0QTL3_9FIRM</name>
<evidence type="ECO:0000259" key="8">
    <source>
        <dbReference type="PROSITE" id="PS50928"/>
    </source>
</evidence>
<feature type="transmembrane region" description="Helical" evidence="7">
    <location>
        <begin position="257"/>
        <end position="283"/>
    </location>
</feature>
<dbReference type="CDD" id="cd06261">
    <property type="entry name" value="TM_PBP2"/>
    <property type="match status" value="1"/>
</dbReference>
<evidence type="ECO:0000256" key="4">
    <source>
        <dbReference type="ARBA" id="ARBA00022692"/>
    </source>
</evidence>
<evidence type="ECO:0000313" key="9">
    <source>
        <dbReference type="EMBL" id="WPD19835.1"/>
    </source>
</evidence>
<evidence type="ECO:0000256" key="1">
    <source>
        <dbReference type="ARBA" id="ARBA00004651"/>
    </source>
</evidence>
<evidence type="ECO:0000256" key="7">
    <source>
        <dbReference type="RuleBase" id="RU363032"/>
    </source>
</evidence>
<dbReference type="Proteomes" id="UP001304683">
    <property type="component" value="Chromosome"/>
</dbReference>
<feature type="transmembrane region" description="Helical" evidence="7">
    <location>
        <begin position="199"/>
        <end position="219"/>
    </location>
</feature>
<keyword evidence="2 7" id="KW-0813">Transport</keyword>
<dbReference type="RefSeq" id="WP_135225194.1">
    <property type="nucleotide sequence ID" value="NZ_CP132508.1"/>
</dbReference>
<evidence type="ECO:0000256" key="2">
    <source>
        <dbReference type="ARBA" id="ARBA00022448"/>
    </source>
</evidence>
<dbReference type="PANTHER" id="PTHR43163">
    <property type="entry name" value="DIPEPTIDE TRANSPORT SYSTEM PERMEASE PROTEIN DPPB-RELATED"/>
    <property type="match status" value="1"/>
</dbReference>
<dbReference type="InterPro" id="IPR045621">
    <property type="entry name" value="BPD_transp_1_N"/>
</dbReference>
<keyword evidence="5 7" id="KW-1133">Transmembrane helix</keyword>
<gene>
    <name evidence="9" type="ORF">Q5761_04060</name>
</gene>
<dbReference type="Gene3D" id="1.10.3720.10">
    <property type="entry name" value="MetI-like"/>
    <property type="match status" value="1"/>
</dbReference>
<organism evidence="9 10">
    <name type="scientific">Thermaerobacter composti</name>
    <dbReference type="NCBI Taxonomy" id="554949"/>
    <lineage>
        <taxon>Bacteria</taxon>
        <taxon>Bacillati</taxon>
        <taxon>Bacillota</taxon>
        <taxon>Clostridia</taxon>
        <taxon>Eubacteriales</taxon>
        <taxon>Clostridiales Family XVII. Incertae Sedis</taxon>
        <taxon>Thermaerobacter</taxon>
    </lineage>
</organism>
<keyword evidence="6 7" id="KW-0472">Membrane</keyword>
<protein>
    <submittedName>
        <fullName evidence="9">ABC transporter permease</fullName>
    </submittedName>
</protein>
<feature type="transmembrane region" description="Helical" evidence="7">
    <location>
        <begin position="103"/>
        <end position="122"/>
    </location>
</feature>
<accession>A0ABZ0QTL3</accession>
<dbReference type="EMBL" id="CP132508">
    <property type="protein sequence ID" value="WPD19835.1"/>
    <property type="molecule type" value="Genomic_DNA"/>
</dbReference>
<reference evidence="9 10" key="1">
    <citation type="submission" date="2023-08" db="EMBL/GenBank/DDBJ databases">
        <title>Genome sequence of Thermaerobacter compostii strain Ins1, a spore-forming filamentous bacterium isolated from a deep geothermal reservoir.</title>
        <authorList>
            <person name="Bregnard D."/>
            <person name="Gonzalez D."/>
            <person name="Junier P."/>
        </authorList>
    </citation>
    <scope>NUCLEOTIDE SEQUENCE [LARGE SCALE GENOMIC DNA]</scope>
    <source>
        <strain evidence="9 10">Ins1</strain>
    </source>
</reference>
<sequence>MLRYVVKRLLLLIPTLFGISVAVFGFMYLIPGDPAQAILGERASPELLAQLREEMGLNDPFWVQYARFAGRLLHGDLGRSLRSGLPVAHDIAVRLPATIELTLAAMAIAVPVGVLAGVIAAVRRRTVLDYGVMAGSLVGVSMPIFWLGLVMMYFLAVDLKWLPPSGRLSVEYEAQVPFITGMYLVDTLLVGNGPAFVDAVRHLVMPALALATIPTALIARMTRSSLLEVLKQDYVRTARAKGLLERVVTLRHALPNALLPVLTVTGLQVGMLLGGAVLTETIFSINGVGRYIVDSIGARDYPAVQGAVFVVATLFVLTNLVVDLLYALVDPRIRYD</sequence>
<dbReference type="PANTHER" id="PTHR43163:SF6">
    <property type="entry name" value="DIPEPTIDE TRANSPORT SYSTEM PERMEASE PROTEIN DPPB-RELATED"/>
    <property type="match status" value="1"/>
</dbReference>
<feature type="domain" description="ABC transmembrane type-1" evidence="8">
    <location>
        <begin position="95"/>
        <end position="326"/>
    </location>
</feature>
<feature type="transmembrane region" description="Helical" evidence="7">
    <location>
        <begin position="303"/>
        <end position="329"/>
    </location>
</feature>
<keyword evidence="10" id="KW-1185">Reference proteome</keyword>
<feature type="transmembrane region" description="Helical" evidence="7">
    <location>
        <begin position="9"/>
        <end position="30"/>
    </location>
</feature>
<dbReference type="Pfam" id="PF19300">
    <property type="entry name" value="BPD_transp_1_N"/>
    <property type="match status" value="1"/>
</dbReference>
<dbReference type="PROSITE" id="PS50928">
    <property type="entry name" value="ABC_TM1"/>
    <property type="match status" value="1"/>
</dbReference>
<dbReference type="Pfam" id="PF00528">
    <property type="entry name" value="BPD_transp_1"/>
    <property type="match status" value="1"/>
</dbReference>
<dbReference type="InterPro" id="IPR035906">
    <property type="entry name" value="MetI-like_sf"/>
</dbReference>
<evidence type="ECO:0000256" key="5">
    <source>
        <dbReference type="ARBA" id="ARBA00022989"/>
    </source>
</evidence>
<keyword evidence="4 7" id="KW-0812">Transmembrane</keyword>
<comment type="similarity">
    <text evidence="7">Belongs to the binding-protein-dependent transport system permease family.</text>
</comment>
<dbReference type="SUPFAM" id="SSF161098">
    <property type="entry name" value="MetI-like"/>
    <property type="match status" value="1"/>
</dbReference>